<sequence length="550" mass="59476">MSASPILVVGSGPSGLVLALTLAKNGVPVRIIEKEPARFPGERGAGIMPRTLELYKLLGPLPDILKLATRPPLIWKYDPSDANTVAKKMPLVPSFEDTPQIPYSNTLALGQHLHEAVLKAHLEAVGVTVEGGSELRSFKEVGDHVEAEIVRHVDGKEVIEHIETPYLVGMDGAHSVVRKTLGLEFLGETIEEDNVAVGDIRVKDLMEAMHMWGNPTKAVAVLRPSGQDDRIMQFLIAGPEIDVPKVIASRESIIDKFYEITGRRDIVFEDLVTAFRYKPNIRMVKQLRVGRVFVGGDAAHCHSPAGGQGMNSCVQDAINLGWKLALVYKGHSPSSLLDTYGEERLPVIAEMLGKTTELFNQTKTAPGEMKRGSELRQLGVNYRGSSIVYEDDVETATEKGPGYNAGSEIAARPGDRAPGAPGLKVVSDKETAATAIMHDILTPSQHTVLIFASASGNVASEMRDVLQQLPAGTVRSVLVLPKDTEGSSASDLAAKGLFDQVIIDTEGYAYSGYHVKEEPSVIVVRPDGIVGARVRGEAGLKKYFQNIFNL</sequence>
<comment type="cofactor">
    <cofactor evidence="1">
        <name>FAD</name>
        <dbReference type="ChEBI" id="CHEBI:57692"/>
    </cofactor>
</comment>
<organism evidence="7 8">
    <name type="scientific">Agrocybe pediades</name>
    <dbReference type="NCBI Taxonomy" id="84607"/>
    <lineage>
        <taxon>Eukaryota</taxon>
        <taxon>Fungi</taxon>
        <taxon>Dikarya</taxon>
        <taxon>Basidiomycota</taxon>
        <taxon>Agaricomycotina</taxon>
        <taxon>Agaricomycetes</taxon>
        <taxon>Agaricomycetidae</taxon>
        <taxon>Agaricales</taxon>
        <taxon>Agaricineae</taxon>
        <taxon>Strophariaceae</taxon>
        <taxon>Agrocybe</taxon>
    </lineage>
</organism>
<evidence type="ECO:0000259" key="6">
    <source>
        <dbReference type="Pfam" id="PF01494"/>
    </source>
</evidence>
<evidence type="ECO:0000256" key="1">
    <source>
        <dbReference type="ARBA" id="ARBA00001974"/>
    </source>
</evidence>
<keyword evidence="2" id="KW-0285">Flavoprotein</keyword>
<dbReference type="PRINTS" id="PR00420">
    <property type="entry name" value="RNGMNOXGNASE"/>
</dbReference>
<evidence type="ECO:0000256" key="4">
    <source>
        <dbReference type="ARBA" id="ARBA00023002"/>
    </source>
</evidence>
<dbReference type="GO" id="GO:0071949">
    <property type="term" value="F:FAD binding"/>
    <property type="evidence" value="ECO:0007669"/>
    <property type="project" value="InterPro"/>
</dbReference>
<keyword evidence="4" id="KW-0560">Oxidoreductase</keyword>
<dbReference type="EMBL" id="JAACJL010000015">
    <property type="protein sequence ID" value="KAF4620499.1"/>
    <property type="molecule type" value="Genomic_DNA"/>
</dbReference>
<accession>A0A8H4R168</accession>
<dbReference type="Gene3D" id="3.40.30.20">
    <property type="match status" value="1"/>
</dbReference>
<feature type="compositionally biased region" description="Low complexity" evidence="5">
    <location>
        <begin position="410"/>
        <end position="422"/>
    </location>
</feature>
<evidence type="ECO:0000313" key="7">
    <source>
        <dbReference type="EMBL" id="KAF4620499.1"/>
    </source>
</evidence>
<keyword evidence="8" id="KW-1185">Reference proteome</keyword>
<dbReference type="PANTHER" id="PTHR43004:SF19">
    <property type="entry name" value="BINDING MONOOXYGENASE, PUTATIVE (JCVI)-RELATED"/>
    <property type="match status" value="1"/>
</dbReference>
<evidence type="ECO:0000256" key="3">
    <source>
        <dbReference type="ARBA" id="ARBA00022827"/>
    </source>
</evidence>
<feature type="domain" description="FAD-binding" evidence="6">
    <location>
        <begin position="5"/>
        <end position="352"/>
    </location>
</feature>
<dbReference type="Gene3D" id="3.50.50.60">
    <property type="entry name" value="FAD/NAD(P)-binding domain"/>
    <property type="match status" value="1"/>
</dbReference>
<dbReference type="Proteomes" id="UP000521872">
    <property type="component" value="Unassembled WGS sequence"/>
</dbReference>
<evidence type="ECO:0000313" key="8">
    <source>
        <dbReference type="Proteomes" id="UP000521872"/>
    </source>
</evidence>
<name>A0A8H4R168_9AGAR</name>
<dbReference type="AlphaFoldDB" id="A0A8H4R168"/>
<proteinExistence type="predicted"/>
<dbReference type="GO" id="GO:0016709">
    <property type="term" value="F:oxidoreductase activity, acting on paired donors, with incorporation or reduction of molecular oxygen, NAD(P)H as one donor, and incorporation of one atom of oxygen"/>
    <property type="evidence" value="ECO:0007669"/>
    <property type="project" value="UniProtKB-ARBA"/>
</dbReference>
<comment type="caution">
    <text evidence="7">The sequence shown here is derived from an EMBL/GenBank/DDBJ whole genome shotgun (WGS) entry which is preliminary data.</text>
</comment>
<dbReference type="InterPro" id="IPR038220">
    <property type="entry name" value="PHOX_C_sf"/>
</dbReference>
<dbReference type="Gene3D" id="3.30.70.2450">
    <property type="match status" value="1"/>
</dbReference>
<dbReference type="SUPFAM" id="SSF51905">
    <property type="entry name" value="FAD/NAD(P)-binding domain"/>
    <property type="match status" value="1"/>
</dbReference>
<reference evidence="7 8" key="1">
    <citation type="submission" date="2019-12" db="EMBL/GenBank/DDBJ databases">
        <authorList>
            <person name="Floudas D."/>
            <person name="Bentzer J."/>
            <person name="Ahren D."/>
            <person name="Johansson T."/>
            <person name="Persson P."/>
            <person name="Tunlid A."/>
        </authorList>
    </citation>
    <scope>NUCLEOTIDE SEQUENCE [LARGE SCALE GENOMIC DNA]</scope>
    <source>
        <strain evidence="7 8">CBS 102.39</strain>
    </source>
</reference>
<feature type="region of interest" description="Disordered" evidence="5">
    <location>
        <begin position="398"/>
        <end position="422"/>
    </location>
</feature>
<dbReference type="PANTHER" id="PTHR43004">
    <property type="entry name" value="TRK SYSTEM POTASSIUM UPTAKE PROTEIN"/>
    <property type="match status" value="1"/>
</dbReference>
<dbReference type="InterPro" id="IPR036188">
    <property type="entry name" value="FAD/NAD-bd_sf"/>
</dbReference>
<gene>
    <name evidence="7" type="ORF">D9613_000929</name>
</gene>
<evidence type="ECO:0000256" key="2">
    <source>
        <dbReference type="ARBA" id="ARBA00022630"/>
    </source>
</evidence>
<dbReference type="Pfam" id="PF01494">
    <property type="entry name" value="FAD_binding_3"/>
    <property type="match status" value="1"/>
</dbReference>
<evidence type="ECO:0000256" key="5">
    <source>
        <dbReference type="SAM" id="MobiDB-lite"/>
    </source>
</evidence>
<dbReference type="InterPro" id="IPR002938">
    <property type="entry name" value="FAD-bd"/>
</dbReference>
<protein>
    <recommendedName>
        <fullName evidence="6">FAD-binding domain-containing protein</fullName>
    </recommendedName>
</protein>
<keyword evidence="3" id="KW-0274">FAD</keyword>
<dbReference type="InterPro" id="IPR050641">
    <property type="entry name" value="RIFMO-like"/>
</dbReference>